<dbReference type="Proteomes" id="UP000317093">
    <property type="component" value="Chromosome"/>
</dbReference>
<evidence type="ECO:0000313" key="2">
    <source>
        <dbReference type="EMBL" id="QDU62857.1"/>
    </source>
</evidence>
<accession>A0A518B7A1</accession>
<name>A0A518B7A1_9BACT</name>
<dbReference type="KEGG" id="knv:Pan216_37300"/>
<keyword evidence="1" id="KW-0732">Signal</keyword>
<keyword evidence="3" id="KW-1185">Reference proteome</keyword>
<evidence type="ECO:0008006" key="4">
    <source>
        <dbReference type="Google" id="ProtNLM"/>
    </source>
</evidence>
<dbReference type="OrthoDB" id="291697at2"/>
<dbReference type="PROSITE" id="PS51257">
    <property type="entry name" value="PROKAR_LIPOPROTEIN"/>
    <property type="match status" value="1"/>
</dbReference>
<organism evidence="2 3">
    <name type="scientific">Kolteria novifilia</name>
    <dbReference type="NCBI Taxonomy" id="2527975"/>
    <lineage>
        <taxon>Bacteria</taxon>
        <taxon>Pseudomonadati</taxon>
        <taxon>Planctomycetota</taxon>
        <taxon>Planctomycetia</taxon>
        <taxon>Kolteriales</taxon>
        <taxon>Kolteriaceae</taxon>
        <taxon>Kolteria</taxon>
    </lineage>
</organism>
<evidence type="ECO:0000256" key="1">
    <source>
        <dbReference type="SAM" id="SignalP"/>
    </source>
</evidence>
<sequence precursor="true">MPYRLFVRWAMLASFPVACLTLGCSQANPEAPVVPVAGKVLFEGKPLGRGVITFMPRAGGPSAQGTIQQGAITDVVTVSDISRRSGLVAGEHQVTIRAGAGSLDGDIGMREHIPDVYNSIQKSPLSVVIGPESDNAFEFQLTMDPASANVVALGQDP</sequence>
<reference evidence="2 3" key="1">
    <citation type="submission" date="2019-02" db="EMBL/GenBank/DDBJ databases">
        <title>Deep-cultivation of Planctomycetes and their phenomic and genomic characterization uncovers novel biology.</title>
        <authorList>
            <person name="Wiegand S."/>
            <person name="Jogler M."/>
            <person name="Boedeker C."/>
            <person name="Pinto D."/>
            <person name="Vollmers J."/>
            <person name="Rivas-Marin E."/>
            <person name="Kohn T."/>
            <person name="Peeters S.H."/>
            <person name="Heuer A."/>
            <person name="Rast P."/>
            <person name="Oberbeckmann S."/>
            <person name="Bunk B."/>
            <person name="Jeske O."/>
            <person name="Meyerdierks A."/>
            <person name="Storesund J.E."/>
            <person name="Kallscheuer N."/>
            <person name="Luecker S."/>
            <person name="Lage O.M."/>
            <person name="Pohl T."/>
            <person name="Merkel B.J."/>
            <person name="Hornburger P."/>
            <person name="Mueller R.-W."/>
            <person name="Bruemmer F."/>
            <person name="Labrenz M."/>
            <person name="Spormann A.M."/>
            <person name="Op den Camp H."/>
            <person name="Overmann J."/>
            <person name="Amann R."/>
            <person name="Jetten M.S.M."/>
            <person name="Mascher T."/>
            <person name="Medema M.H."/>
            <person name="Devos D.P."/>
            <person name="Kaster A.-K."/>
            <person name="Ovreas L."/>
            <person name="Rohde M."/>
            <person name="Galperin M.Y."/>
            <person name="Jogler C."/>
        </authorList>
    </citation>
    <scope>NUCLEOTIDE SEQUENCE [LARGE SCALE GENOMIC DNA]</scope>
    <source>
        <strain evidence="2 3">Pan216</strain>
    </source>
</reference>
<evidence type="ECO:0000313" key="3">
    <source>
        <dbReference type="Proteomes" id="UP000317093"/>
    </source>
</evidence>
<dbReference type="EMBL" id="CP036279">
    <property type="protein sequence ID" value="QDU62857.1"/>
    <property type="molecule type" value="Genomic_DNA"/>
</dbReference>
<protein>
    <recommendedName>
        <fullName evidence="4">Lipoprotein</fullName>
    </recommendedName>
</protein>
<dbReference type="AlphaFoldDB" id="A0A518B7A1"/>
<feature type="signal peptide" evidence="1">
    <location>
        <begin position="1"/>
        <end position="27"/>
    </location>
</feature>
<proteinExistence type="predicted"/>
<dbReference type="RefSeq" id="WP_145259893.1">
    <property type="nucleotide sequence ID" value="NZ_CP036279.1"/>
</dbReference>
<feature type="chain" id="PRO_5022199033" description="Lipoprotein" evidence="1">
    <location>
        <begin position="28"/>
        <end position="157"/>
    </location>
</feature>
<gene>
    <name evidence="2" type="ORF">Pan216_37300</name>
</gene>